<sequence length="443" mass="52742">MRRLSWNLSCLFSSEEEFLKKAKTYCESSVASLHKDDLFEIEKILVYSNLLSYRQNNFDFTSTLHEIYCKLYEKNYNIQFKKNDFLLQNYINTYAELKNINGVFRNHISSLSEYSKILQCSRNFAYNREIYRKYSQKVLKKRSESIWKSVKLLEEDKFPYMDIVDDILSIISKEKKLIKNIILKRQNYLKLSNMYFSDMFFECNSQISVDINTLYEGMSSILDKKNMEIVNKIFNDGWIEISEELDQNLTIFSNIVHPFILTNFNGNLSTGLALVHEIGHVLQDEYDVRNEIYDEITSITLELLIYKYLEKSKKNCIYKFLANERCILDIIKILLKIKIKNFIFCKNGRNLSDVNFYWESIFQDMFYDNKVKKIDEDLYQWINIDFSIPISQDFAYLIGTCSGLCVYYDEYLISELLDKANKIDIKEFSTELKNSVEKIIKRI</sequence>
<dbReference type="EMBL" id="CACRUK010000023">
    <property type="protein sequence ID" value="VYU20501.1"/>
    <property type="molecule type" value="Genomic_DNA"/>
</dbReference>
<dbReference type="Gene3D" id="1.10.1370.20">
    <property type="entry name" value="Oligoendopeptidase f, C-terminal domain"/>
    <property type="match status" value="1"/>
</dbReference>
<dbReference type="AlphaFoldDB" id="A0A6N3D148"/>
<gene>
    <name evidence="1" type="ORF">RGLFYP19_00119</name>
</gene>
<dbReference type="RefSeq" id="WP_156729463.1">
    <property type="nucleotide sequence ID" value="NZ_CACRUK010000023.1"/>
</dbReference>
<accession>A0A6N3D148</accession>
<reference evidence="1" key="1">
    <citation type="submission" date="2019-11" db="EMBL/GenBank/DDBJ databases">
        <authorList>
            <person name="Feng L."/>
        </authorList>
    </citation>
    <scope>NUCLEOTIDE SEQUENCE</scope>
    <source>
        <strain evidence="1">RgnavusLFYP19</strain>
    </source>
</reference>
<evidence type="ECO:0000313" key="1">
    <source>
        <dbReference type="EMBL" id="VYU20501.1"/>
    </source>
</evidence>
<dbReference type="InterPro" id="IPR042088">
    <property type="entry name" value="OligoPept_F_C"/>
</dbReference>
<proteinExistence type="predicted"/>
<protein>
    <recommendedName>
        <fullName evidence="2">Peptidase M3A/M3B catalytic domain-containing protein</fullName>
    </recommendedName>
</protein>
<dbReference type="SUPFAM" id="SSF55486">
    <property type="entry name" value="Metalloproteases ('zincins'), catalytic domain"/>
    <property type="match status" value="1"/>
</dbReference>
<name>A0A6N3D148_MEDGN</name>
<organism evidence="1">
    <name type="scientific">Mediterraneibacter gnavus</name>
    <name type="common">Ruminococcus gnavus</name>
    <dbReference type="NCBI Taxonomy" id="33038"/>
    <lineage>
        <taxon>Bacteria</taxon>
        <taxon>Bacillati</taxon>
        <taxon>Bacillota</taxon>
        <taxon>Clostridia</taxon>
        <taxon>Lachnospirales</taxon>
        <taxon>Lachnospiraceae</taxon>
        <taxon>Mediterraneibacter</taxon>
    </lineage>
</organism>
<evidence type="ECO:0008006" key="2">
    <source>
        <dbReference type="Google" id="ProtNLM"/>
    </source>
</evidence>